<dbReference type="PANTHER" id="PTHR45947">
    <property type="entry name" value="SULFOQUINOVOSYL TRANSFERASE SQD2"/>
    <property type="match status" value="1"/>
</dbReference>
<dbReference type="GO" id="GO:1901137">
    <property type="term" value="P:carbohydrate derivative biosynthetic process"/>
    <property type="evidence" value="ECO:0007669"/>
    <property type="project" value="UniProtKB-ARBA"/>
</dbReference>
<dbReference type="RefSeq" id="WP_211517003.1">
    <property type="nucleotide sequence ID" value="NZ_FNOT01000002.1"/>
</dbReference>
<keyword evidence="6" id="KW-1185">Reference proteome</keyword>
<dbReference type="Proteomes" id="UP000198921">
    <property type="component" value="Unassembled WGS sequence"/>
</dbReference>
<evidence type="ECO:0000259" key="3">
    <source>
        <dbReference type="Pfam" id="PF00534"/>
    </source>
</evidence>
<reference evidence="6" key="1">
    <citation type="submission" date="2016-10" db="EMBL/GenBank/DDBJ databases">
        <authorList>
            <person name="Varghese N."/>
            <person name="Submissions S."/>
        </authorList>
    </citation>
    <scope>NUCLEOTIDE SEQUENCE [LARGE SCALE GENOMIC DNA]</scope>
    <source>
        <strain evidence="6">DSM 45422</strain>
    </source>
</reference>
<dbReference type="InterPro" id="IPR001296">
    <property type="entry name" value="Glyco_trans_1"/>
</dbReference>
<sequence>MRVAIISESFLPQVNGVTNSVLRVCEQLTRHGHEALVIAPGPGPAEWSGVPVVRTPSCPVPGYRDFRVALPFPAMTATLHEFDPDVVHLASPAVLGAQGATAAAELGIPCVAVYQTDLAAYAGRYRLGLAEAMVWRRLVRVHTAAARTLAPSRAAVRQLQAHGIDRVVRWGRGVDVERFRPDRRDESLRAAWAPGGQLVVGYVGRLAHEKDLGLLTAVQELPGVRLVMVGDGPQRRQLERQLDRALFTGVLTGDRLAGAFASLDVFVHTGPHETFCQAAQEALASGVPVVAPAAGGLLDLVQHEENGLLFAPGSAEELVACVRTLQHQPALRRRMGEGTRRSVEGRTWEAVGQELVRHYRDVVAEARTPHRRAAA</sequence>
<dbReference type="InterPro" id="IPR050194">
    <property type="entry name" value="Glycosyltransferase_grp1"/>
</dbReference>
<name>A0A1H3DKU8_9ACTN</name>
<keyword evidence="1 5" id="KW-0328">Glycosyltransferase</keyword>
<evidence type="ECO:0000256" key="1">
    <source>
        <dbReference type="ARBA" id="ARBA00022676"/>
    </source>
</evidence>
<gene>
    <name evidence="5" type="ORF">SAMN05660209_01009</name>
</gene>
<evidence type="ECO:0000256" key="2">
    <source>
        <dbReference type="ARBA" id="ARBA00022679"/>
    </source>
</evidence>
<evidence type="ECO:0000259" key="4">
    <source>
        <dbReference type="Pfam" id="PF13439"/>
    </source>
</evidence>
<evidence type="ECO:0000313" key="5">
    <source>
        <dbReference type="EMBL" id="SDX66264.1"/>
    </source>
</evidence>
<feature type="domain" description="Glycosyltransferase subfamily 4-like N-terminal" evidence="4">
    <location>
        <begin position="14"/>
        <end position="178"/>
    </location>
</feature>
<dbReference type="STRING" id="1137993.SAMN05660209_01009"/>
<dbReference type="EMBL" id="FNOT01000002">
    <property type="protein sequence ID" value="SDX66264.1"/>
    <property type="molecule type" value="Genomic_DNA"/>
</dbReference>
<accession>A0A1H3DKU8</accession>
<dbReference type="AlphaFoldDB" id="A0A1H3DKU8"/>
<dbReference type="GO" id="GO:0016758">
    <property type="term" value="F:hexosyltransferase activity"/>
    <property type="evidence" value="ECO:0007669"/>
    <property type="project" value="TreeGrafter"/>
</dbReference>
<dbReference type="Pfam" id="PF13439">
    <property type="entry name" value="Glyco_transf_4"/>
    <property type="match status" value="1"/>
</dbReference>
<dbReference type="SUPFAM" id="SSF53756">
    <property type="entry name" value="UDP-Glycosyltransferase/glycogen phosphorylase"/>
    <property type="match status" value="1"/>
</dbReference>
<dbReference type="InterPro" id="IPR028098">
    <property type="entry name" value="Glyco_trans_4-like_N"/>
</dbReference>
<feature type="domain" description="Glycosyl transferase family 1" evidence="3">
    <location>
        <begin position="193"/>
        <end position="341"/>
    </location>
</feature>
<keyword evidence="2 5" id="KW-0808">Transferase</keyword>
<organism evidence="5 6">
    <name type="scientific">Geodermatophilus africanus</name>
    <dbReference type="NCBI Taxonomy" id="1137993"/>
    <lineage>
        <taxon>Bacteria</taxon>
        <taxon>Bacillati</taxon>
        <taxon>Actinomycetota</taxon>
        <taxon>Actinomycetes</taxon>
        <taxon>Geodermatophilales</taxon>
        <taxon>Geodermatophilaceae</taxon>
        <taxon>Geodermatophilus</taxon>
    </lineage>
</organism>
<proteinExistence type="predicted"/>
<evidence type="ECO:0000313" key="6">
    <source>
        <dbReference type="Proteomes" id="UP000198921"/>
    </source>
</evidence>
<dbReference type="Gene3D" id="3.40.50.2000">
    <property type="entry name" value="Glycogen Phosphorylase B"/>
    <property type="match status" value="2"/>
</dbReference>
<dbReference type="CDD" id="cd03814">
    <property type="entry name" value="GT4-like"/>
    <property type="match status" value="1"/>
</dbReference>
<dbReference type="Pfam" id="PF00534">
    <property type="entry name" value="Glycos_transf_1"/>
    <property type="match status" value="1"/>
</dbReference>
<protein>
    <submittedName>
        <fullName evidence="5">Phosphatidylinositol alpha 1,6-mannosyltransferase</fullName>
    </submittedName>
</protein>
<dbReference type="PANTHER" id="PTHR45947:SF3">
    <property type="entry name" value="SULFOQUINOVOSYL TRANSFERASE SQD2"/>
    <property type="match status" value="1"/>
</dbReference>